<sequence>MEFQMIIKDFKTFNGQHCETTATGSLLYQLGIELSEPMLFGIGEGLGYVFWNMKIMDFPFIGGRIKTDLLTENICKNLNLNLEVRETSSVRKAWENVKSNIDLGKAVGLKLDCYHLAYFTSKIHFAGHYASIYGYDEALAYLNDTNQQGRDAKTSLESLALARNERGPMSSRNRSFTISKNGISPDLTAVIKKAICHNAHDFLNPPIKNLGYLGIHKTSSEIIKWFETSTDIKKDFQTSASIMERGGTGGSLFRNIYRDFLRESGELIRDNVLIQESATYAAIAKLWKEVSDLFMEIGETKSKKKVMEASALFIKLSEMERTSMLRLKEHLDRLS</sequence>
<organism evidence="3 4">
    <name type="scientific">Portibacter lacus</name>
    <dbReference type="NCBI Taxonomy" id="1099794"/>
    <lineage>
        <taxon>Bacteria</taxon>
        <taxon>Pseudomonadati</taxon>
        <taxon>Bacteroidota</taxon>
        <taxon>Saprospiria</taxon>
        <taxon>Saprospirales</taxon>
        <taxon>Haliscomenobacteraceae</taxon>
        <taxon>Portibacter</taxon>
    </lineage>
</organism>
<dbReference type="InterPro" id="IPR032369">
    <property type="entry name" value="DUF4872"/>
</dbReference>
<evidence type="ECO:0000313" key="4">
    <source>
        <dbReference type="Proteomes" id="UP001156666"/>
    </source>
</evidence>
<evidence type="ECO:0000313" key="3">
    <source>
        <dbReference type="EMBL" id="GLR16029.1"/>
    </source>
</evidence>
<reference evidence="3" key="2">
    <citation type="submission" date="2023-01" db="EMBL/GenBank/DDBJ databases">
        <title>Draft genome sequence of Portibacter lacus strain NBRC 108769.</title>
        <authorList>
            <person name="Sun Q."/>
            <person name="Mori K."/>
        </authorList>
    </citation>
    <scope>NUCLEOTIDE SEQUENCE</scope>
    <source>
        <strain evidence="3">NBRC 108769</strain>
    </source>
</reference>
<name>A0AA37SN25_9BACT</name>
<dbReference type="Proteomes" id="UP001156666">
    <property type="component" value="Unassembled WGS sequence"/>
</dbReference>
<keyword evidence="4" id="KW-1185">Reference proteome</keyword>
<dbReference type="InterPro" id="IPR026935">
    <property type="entry name" value="BtrH_N"/>
</dbReference>
<reference evidence="3" key="1">
    <citation type="journal article" date="2014" name="Int. J. Syst. Evol. Microbiol.">
        <title>Complete genome sequence of Corynebacterium casei LMG S-19264T (=DSM 44701T), isolated from a smear-ripened cheese.</title>
        <authorList>
            <consortium name="US DOE Joint Genome Institute (JGI-PGF)"/>
            <person name="Walter F."/>
            <person name="Albersmeier A."/>
            <person name="Kalinowski J."/>
            <person name="Ruckert C."/>
        </authorList>
    </citation>
    <scope>NUCLEOTIDE SEQUENCE</scope>
    <source>
        <strain evidence="3">NBRC 108769</strain>
    </source>
</reference>
<proteinExistence type="predicted"/>
<evidence type="ECO:0000259" key="2">
    <source>
        <dbReference type="Pfam" id="PF16169"/>
    </source>
</evidence>
<evidence type="ECO:0000259" key="1">
    <source>
        <dbReference type="Pfam" id="PF14399"/>
    </source>
</evidence>
<protein>
    <submittedName>
        <fullName evidence="3">Lantibiotic ABC transporter</fullName>
    </submittedName>
</protein>
<comment type="caution">
    <text evidence="3">The sequence shown here is derived from an EMBL/GenBank/DDBJ whole genome shotgun (WGS) entry which is preliminary data.</text>
</comment>
<dbReference type="EMBL" id="BSOH01000003">
    <property type="protein sequence ID" value="GLR16029.1"/>
    <property type="molecule type" value="Genomic_DNA"/>
</dbReference>
<feature type="domain" description="Butirosin biosynthesis protein H N-terminal" evidence="1">
    <location>
        <begin position="17"/>
        <end position="145"/>
    </location>
</feature>
<feature type="domain" description="DUF4872" evidence="2">
    <location>
        <begin position="157"/>
        <end position="326"/>
    </location>
</feature>
<dbReference type="Pfam" id="PF14399">
    <property type="entry name" value="BtrH_N"/>
    <property type="match status" value="1"/>
</dbReference>
<accession>A0AA37SN25</accession>
<gene>
    <name evidence="3" type="ORF">GCM10007940_06440</name>
</gene>
<dbReference type="Pfam" id="PF16169">
    <property type="entry name" value="DUF4872"/>
    <property type="match status" value="1"/>
</dbReference>
<dbReference type="AlphaFoldDB" id="A0AA37SN25"/>